<gene>
    <name evidence="1" type="ORF">KI688_010475</name>
</gene>
<name>A0A9P7Y1G5_9FUNG</name>
<sequence length="79" mass="9185">MENKFGSGYFKAYGKQTKPQARTKCNEYSSYPELGTFLGIYASIQEQGRRFFEQICEGQACNEYYDIDWKLNKVSNSDL</sequence>
<keyword evidence="2" id="KW-1185">Reference proteome</keyword>
<comment type="caution">
    <text evidence="1">The sequence shown here is derived from an EMBL/GenBank/DDBJ whole genome shotgun (WGS) entry which is preliminary data.</text>
</comment>
<dbReference type="AlphaFoldDB" id="A0A9P7Y1G5"/>
<evidence type="ECO:0000313" key="2">
    <source>
        <dbReference type="Proteomes" id="UP000707451"/>
    </source>
</evidence>
<evidence type="ECO:0000313" key="1">
    <source>
        <dbReference type="EMBL" id="KAG9069571.1"/>
    </source>
</evidence>
<reference evidence="1" key="1">
    <citation type="submission" date="2021-06" db="EMBL/GenBank/DDBJ databases">
        <title>Genome Sequence of Mortierella hyaline Strain SCG-10, a Cold-Adapted, Nitrate-Reducing Fungus Isolated from Soil in Minnesota, USA.</title>
        <authorList>
            <person name="Aldossari N."/>
        </authorList>
    </citation>
    <scope>NUCLEOTIDE SEQUENCE</scope>
    <source>
        <strain evidence="1">SCG-10</strain>
    </source>
</reference>
<organism evidence="1 2">
    <name type="scientific">Linnemannia hyalina</name>
    <dbReference type="NCBI Taxonomy" id="64524"/>
    <lineage>
        <taxon>Eukaryota</taxon>
        <taxon>Fungi</taxon>
        <taxon>Fungi incertae sedis</taxon>
        <taxon>Mucoromycota</taxon>
        <taxon>Mortierellomycotina</taxon>
        <taxon>Mortierellomycetes</taxon>
        <taxon>Mortierellales</taxon>
        <taxon>Mortierellaceae</taxon>
        <taxon>Linnemannia</taxon>
    </lineage>
</organism>
<protein>
    <submittedName>
        <fullName evidence="1">Uncharacterized protein</fullName>
    </submittedName>
</protein>
<accession>A0A9P7Y1G5</accession>
<proteinExistence type="predicted"/>
<dbReference type="OrthoDB" id="2421439at2759"/>
<dbReference type="EMBL" id="JAHRHY010000005">
    <property type="protein sequence ID" value="KAG9069571.1"/>
    <property type="molecule type" value="Genomic_DNA"/>
</dbReference>
<dbReference type="Proteomes" id="UP000707451">
    <property type="component" value="Unassembled WGS sequence"/>
</dbReference>